<accession>A0A5C7F054</accession>
<proteinExistence type="predicted"/>
<dbReference type="InterPro" id="IPR050287">
    <property type="entry name" value="MTA/SAH_deaminase"/>
</dbReference>
<dbReference type="SUPFAM" id="SSF51338">
    <property type="entry name" value="Composite domain of metallo-dependent hydrolases"/>
    <property type="match status" value="1"/>
</dbReference>
<reference evidence="3 4" key="1">
    <citation type="submission" date="2024-01" db="EMBL/GenBank/DDBJ databases">
        <title>Complete Genome Sequence of Alkalicoccus halolimnae BZ-SZ-XJ29T, a Moderately Halophilic Bacterium Isolated from a Salt Lake.</title>
        <authorList>
            <person name="Zhao B."/>
        </authorList>
    </citation>
    <scope>NUCLEOTIDE SEQUENCE [LARGE SCALE GENOMIC DNA]</scope>
    <source>
        <strain evidence="3 4">BZ-SZ-XJ29</strain>
    </source>
</reference>
<gene>
    <name evidence="3" type="ORF">FTX54_003190</name>
</gene>
<organism evidence="3 4">
    <name type="scientific">Alkalicoccus halolimnae</name>
    <dbReference type="NCBI Taxonomy" id="1667239"/>
    <lineage>
        <taxon>Bacteria</taxon>
        <taxon>Bacillati</taxon>
        <taxon>Bacillota</taxon>
        <taxon>Bacilli</taxon>
        <taxon>Bacillales</taxon>
        <taxon>Bacillaceae</taxon>
        <taxon>Alkalicoccus</taxon>
    </lineage>
</organism>
<keyword evidence="4" id="KW-1185">Reference proteome</keyword>
<evidence type="ECO:0000313" key="3">
    <source>
        <dbReference type="EMBL" id="WWD80587.1"/>
    </source>
</evidence>
<dbReference type="Gene3D" id="2.30.40.10">
    <property type="entry name" value="Urease, subunit C, domain 1"/>
    <property type="match status" value="1"/>
</dbReference>
<dbReference type="Proteomes" id="UP000321816">
    <property type="component" value="Chromosome"/>
</dbReference>
<dbReference type="KEGG" id="ahal:FTX54_003190"/>
<dbReference type="PANTHER" id="PTHR43794:SF11">
    <property type="entry name" value="AMIDOHYDROLASE-RELATED DOMAIN-CONTAINING PROTEIN"/>
    <property type="match status" value="1"/>
</dbReference>
<evidence type="ECO:0000313" key="4">
    <source>
        <dbReference type="Proteomes" id="UP000321816"/>
    </source>
</evidence>
<dbReference type="AlphaFoldDB" id="A0A5C7F054"/>
<dbReference type="PANTHER" id="PTHR43794">
    <property type="entry name" value="AMINOHYDROLASE SSNA-RELATED"/>
    <property type="match status" value="1"/>
</dbReference>
<keyword evidence="1" id="KW-0378">Hydrolase</keyword>
<dbReference type="Pfam" id="PF01979">
    <property type="entry name" value="Amidohydro_1"/>
    <property type="match status" value="1"/>
</dbReference>
<protein>
    <submittedName>
        <fullName evidence="3">Amidohydrolase family protein</fullName>
    </submittedName>
</protein>
<dbReference type="InterPro" id="IPR006680">
    <property type="entry name" value="Amidohydro-rel"/>
</dbReference>
<feature type="domain" description="Amidohydrolase-related" evidence="2">
    <location>
        <begin position="61"/>
        <end position="424"/>
    </location>
</feature>
<evidence type="ECO:0000259" key="2">
    <source>
        <dbReference type="Pfam" id="PF01979"/>
    </source>
</evidence>
<dbReference type="GO" id="GO:0016810">
    <property type="term" value="F:hydrolase activity, acting on carbon-nitrogen (but not peptide) bonds"/>
    <property type="evidence" value="ECO:0007669"/>
    <property type="project" value="InterPro"/>
</dbReference>
<dbReference type="RefSeq" id="WP_147805082.1">
    <property type="nucleotide sequence ID" value="NZ_CP144914.1"/>
</dbReference>
<dbReference type="Gene3D" id="3.20.20.140">
    <property type="entry name" value="Metal-dependent hydrolases"/>
    <property type="match status" value="1"/>
</dbReference>
<evidence type="ECO:0000256" key="1">
    <source>
        <dbReference type="ARBA" id="ARBA00022801"/>
    </source>
</evidence>
<dbReference type="InterPro" id="IPR032466">
    <property type="entry name" value="Metal_Hydrolase"/>
</dbReference>
<dbReference type="InterPro" id="IPR011059">
    <property type="entry name" value="Metal-dep_hydrolase_composite"/>
</dbReference>
<sequence length="457" mass="50598">MKADIVWIHAYVLPMTGKYGDLTADGAVAVKGEYIVKTGPTDEVMREVQAEEVVDASGMLLMPGLIDAHIHTSCAIARGTAQDMDHWMQKGLWPWMQHMTLEDARAGSELNIIEGVKAGTTTFGDYNADMDQLLSRYASIGVRVAAAEMVNEIPKNIGDLPVEDMYPFDSSIGEKKLQANIKLYEKWHGAEDGRISVMFGPQGPDMLSLDLLRQTKREAERFNTKIHMHVCQGDREIFQLEKRYGKRSIPFLEEENFLNERLVAVHLTEATQQETKKTAESGAAMINCSGSIGIIDGIVPPLEMFTQCGGRAALGSDQVPGNNSSNMFNEMKFAAILNKVKAKDPKVFPAIKALRMATIDAAAVLGLDQKIGSLEAGKKADMLVIDTRKPALTPVLMHPVENIIANLVYAARGEEVRDVLVDGKYIMKNRELLNVREENTVQEVQQRAEKLAERIRT</sequence>
<dbReference type="SUPFAM" id="SSF51556">
    <property type="entry name" value="Metallo-dependent hydrolases"/>
    <property type="match status" value="1"/>
</dbReference>
<dbReference type="OrthoDB" id="9807210at2"/>
<name>A0A5C7F054_9BACI</name>
<dbReference type="EMBL" id="CP144914">
    <property type="protein sequence ID" value="WWD80587.1"/>
    <property type="molecule type" value="Genomic_DNA"/>
</dbReference>